<evidence type="ECO:0000256" key="1">
    <source>
        <dbReference type="ARBA" id="ARBA00007411"/>
    </source>
</evidence>
<dbReference type="SUPFAM" id="SSF54984">
    <property type="entry name" value="eEF-1beta-like"/>
    <property type="match status" value="1"/>
</dbReference>
<dbReference type="InterPro" id="IPR049720">
    <property type="entry name" value="EF1B_bsu/dsu"/>
</dbReference>
<dbReference type="InterPro" id="IPR036282">
    <property type="entry name" value="Glutathione-S-Trfase_C_sf"/>
</dbReference>
<gene>
    <name evidence="7" type="ORF">AB6A40_001416</name>
</gene>
<evidence type="ECO:0008006" key="9">
    <source>
        <dbReference type="Google" id="ProtNLM"/>
    </source>
</evidence>
<dbReference type="Proteomes" id="UP001608902">
    <property type="component" value="Unassembled WGS sequence"/>
</dbReference>
<evidence type="ECO:0000259" key="6">
    <source>
        <dbReference type="SMART" id="SM01182"/>
    </source>
</evidence>
<dbReference type="Pfam" id="PF00736">
    <property type="entry name" value="EF1_GNE"/>
    <property type="match status" value="1"/>
</dbReference>
<comment type="caution">
    <text evidence="7">The sequence shown here is derived from an EMBL/GenBank/DDBJ whole genome shotgun (WGS) entry which is preliminary data.</text>
</comment>
<evidence type="ECO:0000256" key="3">
    <source>
        <dbReference type="ARBA" id="ARBA00022917"/>
    </source>
</evidence>
<feature type="domain" description="Translation elongation factor EF1B beta/delta subunit guanine nucleotide exchange" evidence="5">
    <location>
        <begin position="126"/>
        <end position="212"/>
    </location>
</feature>
<evidence type="ECO:0000256" key="4">
    <source>
        <dbReference type="RuleBase" id="RU003791"/>
    </source>
</evidence>
<dbReference type="PROSITE" id="PS00825">
    <property type="entry name" value="EF1BD_2"/>
    <property type="match status" value="1"/>
</dbReference>
<dbReference type="AlphaFoldDB" id="A0ABD6EDX9"/>
<keyword evidence="3 4" id="KW-0648">Protein biosynthesis</keyword>
<dbReference type="InterPro" id="IPR036219">
    <property type="entry name" value="eEF-1beta-like_sf"/>
</dbReference>
<dbReference type="InterPro" id="IPR001326">
    <property type="entry name" value="Transl_elong_EF1B_B/D_CS"/>
</dbReference>
<dbReference type="InterPro" id="IPR014717">
    <property type="entry name" value="Transl_elong_EF1B/ribsomal_bS6"/>
</dbReference>
<sequence>MFDIKTPEGLLALNTFLADNAYITGFIPSGEDACTFSGFHSAPDQKYPNVVRWYKNIASFSDDEKKTWPVAGASTAETKKEKDEDFDLFGSEDEADEDAEKARIREQRLQEYAAKKAKKGPGGPAKSNIIFDVKPWDDTIDLAEMEKAVRSIETDGLVWGAAKVLPVAFGIKKLQICCIVEDDKVSSDWLEETITGFEDLVQSVDIVAFNKV</sequence>
<evidence type="ECO:0000313" key="8">
    <source>
        <dbReference type="Proteomes" id="UP001608902"/>
    </source>
</evidence>
<protein>
    <recommendedName>
        <fullName evidence="9">Elongation factor 1-beta</fullName>
    </recommendedName>
</protein>
<evidence type="ECO:0000259" key="5">
    <source>
        <dbReference type="SMART" id="SM00888"/>
    </source>
</evidence>
<dbReference type="Gene3D" id="3.30.70.60">
    <property type="match status" value="1"/>
</dbReference>
<reference evidence="7 8" key="1">
    <citation type="submission" date="2024-08" db="EMBL/GenBank/DDBJ databases">
        <title>Gnathostoma spinigerum genome.</title>
        <authorList>
            <person name="Gonzalez-Bertolin B."/>
            <person name="Monzon S."/>
            <person name="Zaballos A."/>
            <person name="Jimenez P."/>
            <person name="Dekumyoy P."/>
            <person name="Varona S."/>
            <person name="Cuesta I."/>
            <person name="Sumanam S."/>
            <person name="Adisakwattana P."/>
            <person name="Gasser R.B."/>
            <person name="Hernandez-Gonzalez A."/>
            <person name="Young N.D."/>
            <person name="Perteguer M.J."/>
        </authorList>
    </citation>
    <scope>NUCLEOTIDE SEQUENCE [LARGE SCALE GENOMIC DNA]</scope>
    <source>
        <strain evidence="7">AL3</strain>
        <tissue evidence="7">Liver</tissue>
    </source>
</reference>
<dbReference type="InterPro" id="IPR018940">
    <property type="entry name" value="EF-1_beta_acid_region_euk"/>
</dbReference>
<accession>A0ABD6EDX9</accession>
<dbReference type="SMART" id="SM00888">
    <property type="entry name" value="EF1_GNE"/>
    <property type="match status" value="1"/>
</dbReference>
<comment type="similarity">
    <text evidence="1 4">Belongs to the EF-1-beta/EF-1-delta family.</text>
</comment>
<keyword evidence="2 4" id="KW-0251">Elongation factor</keyword>
<keyword evidence="8" id="KW-1185">Reference proteome</keyword>
<organism evidence="7 8">
    <name type="scientific">Gnathostoma spinigerum</name>
    <dbReference type="NCBI Taxonomy" id="75299"/>
    <lineage>
        <taxon>Eukaryota</taxon>
        <taxon>Metazoa</taxon>
        <taxon>Ecdysozoa</taxon>
        <taxon>Nematoda</taxon>
        <taxon>Chromadorea</taxon>
        <taxon>Rhabditida</taxon>
        <taxon>Spirurina</taxon>
        <taxon>Gnathostomatomorpha</taxon>
        <taxon>Gnathostomatoidea</taxon>
        <taxon>Gnathostomatidae</taxon>
        <taxon>Gnathostoma</taxon>
    </lineage>
</organism>
<proteinExistence type="inferred from homology"/>
<dbReference type="FunFam" id="3.30.70.60:FF:000001">
    <property type="entry name" value="Elongation factor 1-beta 1 like"/>
    <property type="match status" value="1"/>
</dbReference>
<dbReference type="SMART" id="SM01182">
    <property type="entry name" value="EF-1_beta_acid"/>
    <property type="match status" value="1"/>
</dbReference>
<dbReference type="SUPFAM" id="SSF47616">
    <property type="entry name" value="GST C-terminal domain-like"/>
    <property type="match status" value="1"/>
</dbReference>
<dbReference type="CDD" id="cd00292">
    <property type="entry name" value="EF1B"/>
    <property type="match status" value="1"/>
</dbReference>
<dbReference type="PANTHER" id="PTHR11595:SF21">
    <property type="entry name" value="ELONGATION FACTOR 1-BETA"/>
    <property type="match status" value="1"/>
</dbReference>
<dbReference type="InterPro" id="IPR014038">
    <property type="entry name" value="EF1B_bsu/dsu_GNE"/>
</dbReference>
<feature type="domain" description="Elongation factor 1 beta central acidic region eukaryote" evidence="6">
    <location>
        <begin position="88"/>
        <end position="116"/>
    </location>
</feature>
<dbReference type="PANTHER" id="PTHR11595">
    <property type="entry name" value="EF-HAND AND COILED-COIL DOMAIN-CONTAINING FAMILY MEMBER"/>
    <property type="match status" value="1"/>
</dbReference>
<evidence type="ECO:0000256" key="2">
    <source>
        <dbReference type="ARBA" id="ARBA00022768"/>
    </source>
</evidence>
<name>A0ABD6EDX9_9BILA</name>
<dbReference type="Pfam" id="PF10587">
    <property type="entry name" value="EF-1_beta_acid"/>
    <property type="match status" value="1"/>
</dbReference>
<dbReference type="EMBL" id="JBGFUD010000525">
    <property type="protein sequence ID" value="MFH4974707.1"/>
    <property type="molecule type" value="Genomic_DNA"/>
</dbReference>
<evidence type="ECO:0000313" key="7">
    <source>
        <dbReference type="EMBL" id="MFH4974707.1"/>
    </source>
</evidence>
<dbReference type="GO" id="GO:0003746">
    <property type="term" value="F:translation elongation factor activity"/>
    <property type="evidence" value="ECO:0007669"/>
    <property type="project" value="UniProtKB-KW"/>
</dbReference>